<gene>
    <name evidence="1" type="ORF">EDB92DRAFT_1759692</name>
</gene>
<feature type="non-terminal residue" evidence="1">
    <location>
        <position position="172"/>
    </location>
</feature>
<accession>A0AAD4L8P7</accession>
<proteinExistence type="predicted"/>
<organism evidence="1 2">
    <name type="scientific">Lactarius akahatsu</name>
    <dbReference type="NCBI Taxonomy" id="416441"/>
    <lineage>
        <taxon>Eukaryota</taxon>
        <taxon>Fungi</taxon>
        <taxon>Dikarya</taxon>
        <taxon>Basidiomycota</taxon>
        <taxon>Agaricomycotina</taxon>
        <taxon>Agaricomycetes</taxon>
        <taxon>Russulales</taxon>
        <taxon>Russulaceae</taxon>
        <taxon>Lactarius</taxon>
    </lineage>
</organism>
<feature type="non-terminal residue" evidence="1">
    <location>
        <position position="1"/>
    </location>
</feature>
<sequence length="172" mass="19795">TIHMPDLQTTQEFSNHLRSSVLEDTGILSEDINSLWNPEPGYEFVDLSPLLCSLQHFINNSTTSWSHYNKLWAIKQLHRPDDPIMSFDQVKHHLHWLSGVMPIEHDMCMNSCVAFVGPYRILEACPWCSEPRYSPGTTKPQKCFTTIPVGPVIQALYSSHKLADKMHYLEKK</sequence>
<dbReference type="EMBL" id="JAKELL010000107">
    <property type="protein sequence ID" value="KAH8982016.1"/>
    <property type="molecule type" value="Genomic_DNA"/>
</dbReference>
<keyword evidence="2" id="KW-1185">Reference proteome</keyword>
<dbReference type="AlphaFoldDB" id="A0AAD4L8P7"/>
<reference evidence="1" key="1">
    <citation type="submission" date="2022-01" db="EMBL/GenBank/DDBJ databases">
        <title>Comparative genomics reveals a dynamic genome evolution in the ectomycorrhizal milk-cap (Lactarius) mushrooms.</title>
        <authorList>
            <consortium name="DOE Joint Genome Institute"/>
            <person name="Lebreton A."/>
            <person name="Tang N."/>
            <person name="Kuo A."/>
            <person name="LaButti K."/>
            <person name="Drula E."/>
            <person name="Barry K."/>
            <person name="Clum A."/>
            <person name="Lipzen A."/>
            <person name="Mousain D."/>
            <person name="Ng V."/>
            <person name="Wang R."/>
            <person name="Wang X."/>
            <person name="Dai Y."/>
            <person name="Henrissat B."/>
            <person name="Grigoriev I.V."/>
            <person name="Guerin-Laguette A."/>
            <person name="Yu F."/>
            <person name="Martin F.M."/>
        </authorList>
    </citation>
    <scope>NUCLEOTIDE SEQUENCE</scope>
    <source>
        <strain evidence="1">QP</strain>
    </source>
</reference>
<protein>
    <submittedName>
        <fullName evidence="1">Uncharacterized protein</fullName>
    </submittedName>
</protein>
<dbReference type="Proteomes" id="UP001201163">
    <property type="component" value="Unassembled WGS sequence"/>
</dbReference>
<evidence type="ECO:0000313" key="1">
    <source>
        <dbReference type="EMBL" id="KAH8982016.1"/>
    </source>
</evidence>
<comment type="caution">
    <text evidence="1">The sequence shown here is derived from an EMBL/GenBank/DDBJ whole genome shotgun (WGS) entry which is preliminary data.</text>
</comment>
<name>A0AAD4L8P7_9AGAM</name>
<evidence type="ECO:0000313" key="2">
    <source>
        <dbReference type="Proteomes" id="UP001201163"/>
    </source>
</evidence>